<evidence type="ECO:0000256" key="1">
    <source>
        <dbReference type="SAM" id="MobiDB-lite"/>
    </source>
</evidence>
<feature type="region of interest" description="Disordered" evidence="1">
    <location>
        <begin position="67"/>
        <end position="159"/>
    </location>
</feature>
<dbReference type="EMBL" id="ML977015">
    <property type="protein sequence ID" value="KAF1951741.1"/>
    <property type="molecule type" value="Genomic_DNA"/>
</dbReference>
<protein>
    <recommendedName>
        <fullName evidence="2">WSC domain-containing protein</fullName>
    </recommendedName>
</protein>
<evidence type="ECO:0000313" key="3">
    <source>
        <dbReference type="EMBL" id="KAF1951741.1"/>
    </source>
</evidence>
<evidence type="ECO:0000313" key="4">
    <source>
        <dbReference type="Proteomes" id="UP000800035"/>
    </source>
</evidence>
<evidence type="ECO:0000259" key="2">
    <source>
        <dbReference type="Pfam" id="PF01822"/>
    </source>
</evidence>
<organism evidence="3 4">
    <name type="scientific">Byssothecium circinans</name>
    <dbReference type="NCBI Taxonomy" id="147558"/>
    <lineage>
        <taxon>Eukaryota</taxon>
        <taxon>Fungi</taxon>
        <taxon>Dikarya</taxon>
        <taxon>Ascomycota</taxon>
        <taxon>Pezizomycotina</taxon>
        <taxon>Dothideomycetes</taxon>
        <taxon>Pleosporomycetidae</taxon>
        <taxon>Pleosporales</taxon>
        <taxon>Massarineae</taxon>
        <taxon>Massarinaceae</taxon>
        <taxon>Byssothecium</taxon>
    </lineage>
</organism>
<dbReference type="Proteomes" id="UP000800035">
    <property type="component" value="Unassembled WGS sequence"/>
</dbReference>
<reference evidence="3" key="1">
    <citation type="journal article" date="2020" name="Stud. Mycol.">
        <title>101 Dothideomycetes genomes: a test case for predicting lifestyles and emergence of pathogens.</title>
        <authorList>
            <person name="Haridas S."/>
            <person name="Albert R."/>
            <person name="Binder M."/>
            <person name="Bloem J."/>
            <person name="Labutti K."/>
            <person name="Salamov A."/>
            <person name="Andreopoulos B."/>
            <person name="Baker S."/>
            <person name="Barry K."/>
            <person name="Bills G."/>
            <person name="Bluhm B."/>
            <person name="Cannon C."/>
            <person name="Castanera R."/>
            <person name="Culley D."/>
            <person name="Daum C."/>
            <person name="Ezra D."/>
            <person name="Gonzalez J."/>
            <person name="Henrissat B."/>
            <person name="Kuo A."/>
            <person name="Liang C."/>
            <person name="Lipzen A."/>
            <person name="Lutzoni F."/>
            <person name="Magnuson J."/>
            <person name="Mondo S."/>
            <person name="Nolan M."/>
            <person name="Ohm R."/>
            <person name="Pangilinan J."/>
            <person name="Park H.-J."/>
            <person name="Ramirez L."/>
            <person name="Alfaro M."/>
            <person name="Sun H."/>
            <person name="Tritt A."/>
            <person name="Yoshinaga Y."/>
            <person name="Zwiers L.-H."/>
            <person name="Turgeon B."/>
            <person name="Goodwin S."/>
            <person name="Spatafora J."/>
            <person name="Crous P."/>
            <person name="Grigoriev I."/>
        </authorList>
    </citation>
    <scope>NUCLEOTIDE SEQUENCE</scope>
    <source>
        <strain evidence="3">CBS 675.92</strain>
    </source>
</reference>
<proteinExistence type="predicted"/>
<dbReference type="OrthoDB" id="2019572at2759"/>
<gene>
    <name evidence="3" type="ORF">CC80DRAFT_538741</name>
</gene>
<keyword evidence="4" id="KW-1185">Reference proteome</keyword>
<sequence length="169" mass="19108">YKASIDGRHLLDSEAFEEDIPNLTHESCLELCREWSSRGGNNGKEWRYIGIEEGKDCRCSQSLAYTADDEPGECTSTTTGDENQLGGGVGYVSVWENAFWREEETPEESDSDSEESDSEEETPKPPHRPRPKRPWRPNRPPTSPGQAVDGYPAPWWDGLRWRYPSKGSA</sequence>
<dbReference type="AlphaFoldDB" id="A0A6A5TGL6"/>
<name>A0A6A5TGL6_9PLEO</name>
<dbReference type="Pfam" id="PF01822">
    <property type="entry name" value="WSC"/>
    <property type="match status" value="1"/>
</dbReference>
<feature type="domain" description="WSC" evidence="2">
    <location>
        <begin position="14"/>
        <end position="88"/>
    </location>
</feature>
<dbReference type="InterPro" id="IPR002889">
    <property type="entry name" value="WSC_carb-bd"/>
</dbReference>
<feature type="compositionally biased region" description="Basic residues" evidence="1">
    <location>
        <begin position="125"/>
        <end position="136"/>
    </location>
</feature>
<feature type="compositionally biased region" description="Acidic residues" evidence="1">
    <location>
        <begin position="104"/>
        <end position="120"/>
    </location>
</feature>
<accession>A0A6A5TGL6</accession>
<feature type="non-terminal residue" evidence="3">
    <location>
        <position position="1"/>
    </location>
</feature>